<gene>
    <name evidence="2" type="ORF">Cgig2_010948</name>
</gene>
<evidence type="ECO:0000313" key="3">
    <source>
        <dbReference type="Proteomes" id="UP001153076"/>
    </source>
</evidence>
<dbReference type="AlphaFoldDB" id="A0A9Q1K0Q6"/>
<sequence>MYPWQEDEVTPGNGSLLVGVPYPGSTPTYCLQTSHYDVPLFFEDELDSPICLRKLRMGSEIRSVPNLDLVAAKAADRDFLLPEILQVVLCAMLLNDAVKLGVLRGWMIDILVCGGAPSRSGCGAIEATSYKPVVRRQTATRKRVRGPAMHLPFAVMMMTSHAIRRWSFGVAPVRQSTKAEGVVQPEGYRPVGSVSGAMDIAGRPLDPIIGPSAMQGCEYRVGGRPHQEKFPGALEGGVCPPQPLPEDYRDLARTSTSPWLNKLPGTSLFLRRSKQSFTLWRSIRLLRWGSGGAFEVVPQRSAVVHVRGLAIAQQARPLHRRRANLGAGPRQTNDTEEDSESSDTLAPSSDDE</sequence>
<evidence type="ECO:0000313" key="2">
    <source>
        <dbReference type="EMBL" id="KAJ8434331.1"/>
    </source>
</evidence>
<organism evidence="2 3">
    <name type="scientific">Carnegiea gigantea</name>
    <dbReference type="NCBI Taxonomy" id="171969"/>
    <lineage>
        <taxon>Eukaryota</taxon>
        <taxon>Viridiplantae</taxon>
        <taxon>Streptophyta</taxon>
        <taxon>Embryophyta</taxon>
        <taxon>Tracheophyta</taxon>
        <taxon>Spermatophyta</taxon>
        <taxon>Magnoliopsida</taxon>
        <taxon>eudicotyledons</taxon>
        <taxon>Gunneridae</taxon>
        <taxon>Pentapetalae</taxon>
        <taxon>Caryophyllales</taxon>
        <taxon>Cactineae</taxon>
        <taxon>Cactaceae</taxon>
        <taxon>Cactoideae</taxon>
        <taxon>Echinocereeae</taxon>
        <taxon>Carnegiea</taxon>
    </lineage>
</organism>
<feature type="region of interest" description="Disordered" evidence="1">
    <location>
        <begin position="320"/>
        <end position="352"/>
    </location>
</feature>
<dbReference type="Proteomes" id="UP001153076">
    <property type="component" value="Unassembled WGS sequence"/>
</dbReference>
<protein>
    <submittedName>
        <fullName evidence="2">Uncharacterized protein</fullName>
    </submittedName>
</protein>
<reference evidence="2" key="1">
    <citation type="submission" date="2022-04" db="EMBL/GenBank/DDBJ databases">
        <title>Carnegiea gigantea Genome sequencing and assembly v2.</title>
        <authorList>
            <person name="Copetti D."/>
            <person name="Sanderson M.J."/>
            <person name="Burquez A."/>
            <person name="Wojciechowski M.F."/>
        </authorList>
    </citation>
    <scope>NUCLEOTIDE SEQUENCE</scope>
    <source>
        <strain evidence="2">SGP5-SGP5p</strain>
        <tissue evidence="2">Aerial part</tissue>
    </source>
</reference>
<evidence type="ECO:0000256" key="1">
    <source>
        <dbReference type="SAM" id="MobiDB-lite"/>
    </source>
</evidence>
<keyword evidence="3" id="KW-1185">Reference proteome</keyword>
<comment type="caution">
    <text evidence="2">The sequence shown here is derived from an EMBL/GenBank/DDBJ whole genome shotgun (WGS) entry which is preliminary data.</text>
</comment>
<proteinExistence type="predicted"/>
<feature type="compositionally biased region" description="Polar residues" evidence="1">
    <location>
        <begin position="342"/>
        <end position="352"/>
    </location>
</feature>
<dbReference type="EMBL" id="JAKOGI010000483">
    <property type="protein sequence ID" value="KAJ8434331.1"/>
    <property type="molecule type" value="Genomic_DNA"/>
</dbReference>
<accession>A0A9Q1K0Q6</accession>
<name>A0A9Q1K0Q6_9CARY</name>